<dbReference type="Proteomes" id="UP000824782">
    <property type="component" value="Unassembled WGS sequence"/>
</dbReference>
<organism evidence="1 2">
    <name type="scientific">Engystomops pustulosus</name>
    <name type="common">Tungara frog</name>
    <name type="synonym">Physalaemus pustulosus</name>
    <dbReference type="NCBI Taxonomy" id="76066"/>
    <lineage>
        <taxon>Eukaryota</taxon>
        <taxon>Metazoa</taxon>
        <taxon>Chordata</taxon>
        <taxon>Craniata</taxon>
        <taxon>Vertebrata</taxon>
        <taxon>Euteleostomi</taxon>
        <taxon>Amphibia</taxon>
        <taxon>Batrachia</taxon>
        <taxon>Anura</taxon>
        <taxon>Neobatrachia</taxon>
        <taxon>Hyloidea</taxon>
        <taxon>Leptodactylidae</taxon>
        <taxon>Leiuperinae</taxon>
        <taxon>Engystomops</taxon>
    </lineage>
</organism>
<proteinExistence type="predicted"/>
<evidence type="ECO:0000313" key="1">
    <source>
        <dbReference type="EMBL" id="KAG8590633.1"/>
    </source>
</evidence>
<dbReference type="EMBL" id="WNYA01000002">
    <property type="protein sequence ID" value="KAG8590633.1"/>
    <property type="molecule type" value="Genomic_DNA"/>
</dbReference>
<accession>A0AAV7D2Y3</accession>
<protein>
    <submittedName>
        <fullName evidence="1">Uncharacterized protein</fullName>
    </submittedName>
</protein>
<keyword evidence="2" id="KW-1185">Reference proteome</keyword>
<gene>
    <name evidence="1" type="ORF">GDO81_006823</name>
</gene>
<reference evidence="1" key="1">
    <citation type="thesis" date="2020" institute="ProQuest LLC" country="789 East Eisenhower Parkway, Ann Arbor, MI, USA">
        <title>Comparative Genomics and Chromosome Evolution.</title>
        <authorList>
            <person name="Mudd A.B."/>
        </authorList>
    </citation>
    <scope>NUCLEOTIDE SEQUENCE</scope>
    <source>
        <strain evidence="1">237g6f4</strain>
        <tissue evidence="1">Blood</tissue>
    </source>
</reference>
<dbReference type="AlphaFoldDB" id="A0AAV7D2Y3"/>
<evidence type="ECO:0000313" key="2">
    <source>
        <dbReference type="Proteomes" id="UP000824782"/>
    </source>
</evidence>
<name>A0AAV7D2Y3_ENGPU</name>
<sequence>MTILFYFRPGLSNHTSLIFSDSMPLPIPSCSSAYNNKSILPSHSCNLGAPLLFHLNKITFLANNKPFITYIRGAYHSHF</sequence>
<comment type="caution">
    <text evidence="1">The sequence shown here is derived from an EMBL/GenBank/DDBJ whole genome shotgun (WGS) entry which is preliminary data.</text>
</comment>